<evidence type="ECO:0000256" key="1">
    <source>
        <dbReference type="HAMAP-Rule" id="MF_00691"/>
    </source>
</evidence>
<dbReference type="KEGG" id="aol:S58_38420"/>
<dbReference type="GO" id="GO:0017168">
    <property type="term" value="F:5-oxoprolinase (ATP-hydrolyzing) activity"/>
    <property type="evidence" value="ECO:0007669"/>
    <property type="project" value="UniProtKB-UniRule"/>
</dbReference>
<evidence type="ECO:0000313" key="3">
    <source>
        <dbReference type="Proteomes" id="UP000011841"/>
    </source>
</evidence>
<keyword evidence="1" id="KW-0378">Hydrolase</keyword>
<reference evidence="2 3" key="1">
    <citation type="journal article" date="2013" name="Appl. Environ. Microbiol.">
        <title>Genome analysis suggests that the soil oligotrophic bacterium Agromonas oligotrophica (Bradyrhizobium oligotrophicum) is a nitrogen-fixing symbiont of Aeschynomene indica.</title>
        <authorList>
            <person name="Okubo T."/>
            <person name="Fukushima S."/>
            <person name="Itakura M."/>
            <person name="Oshima K."/>
            <person name="Longtonglang A."/>
            <person name="Teaumroong N."/>
            <person name="Mitsui H."/>
            <person name="Hattori M."/>
            <person name="Hattori R."/>
            <person name="Hattori T."/>
            <person name="Minamisawa K."/>
        </authorList>
    </citation>
    <scope>NUCLEOTIDE SEQUENCE [LARGE SCALE GENOMIC DNA]</scope>
    <source>
        <strain evidence="2 3">S58</strain>
    </source>
</reference>
<dbReference type="Proteomes" id="UP000011841">
    <property type="component" value="Chromosome"/>
</dbReference>
<keyword evidence="3" id="KW-1185">Reference proteome</keyword>
<keyword evidence="1" id="KW-0067">ATP-binding</keyword>
<gene>
    <name evidence="1" type="primary">pxpA</name>
    <name evidence="2" type="ORF">S58_38420</name>
</gene>
<dbReference type="HOGENOM" id="CLU_069535_0_0_5"/>
<comment type="function">
    <text evidence="1">Catalyzes the cleavage of 5-oxoproline to form L-glutamate coupled to the hydrolysis of ATP to ADP and inorganic phosphate.</text>
</comment>
<dbReference type="Gene3D" id="3.20.20.370">
    <property type="entry name" value="Glycoside hydrolase/deacetylase"/>
    <property type="match status" value="1"/>
</dbReference>
<dbReference type="OrthoDB" id="9773478at2"/>
<name>M4Z8S9_9BRAD</name>
<dbReference type="eggNOG" id="COG1540">
    <property type="taxonomic scope" value="Bacteria"/>
</dbReference>
<dbReference type="AlphaFoldDB" id="M4Z8S9"/>
<dbReference type="NCBIfam" id="NF003814">
    <property type="entry name" value="PRK05406.1-3"/>
    <property type="match status" value="1"/>
</dbReference>
<accession>M4Z8S9</accession>
<organism evidence="2 3">
    <name type="scientific">Bradyrhizobium oligotrophicum S58</name>
    <dbReference type="NCBI Taxonomy" id="1245469"/>
    <lineage>
        <taxon>Bacteria</taxon>
        <taxon>Pseudomonadati</taxon>
        <taxon>Pseudomonadota</taxon>
        <taxon>Alphaproteobacteria</taxon>
        <taxon>Hyphomicrobiales</taxon>
        <taxon>Nitrobacteraceae</taxon>
        <taxon>Bradyrhizobium</taxon>
    </lineage>
</organism>
<protein>
    <recommendedName>
        <fullName evidence="1">5-oxoprolinase subunit A</fullName>
        <shortName evidence="1">5-OPase subunit A</shortName>
        <ecNumber evidence="1">3.5.2.9</ecNumber>
    </recommendedName>
    <alternativeName>
        <fullName evidence="1">5-oxoprolinase (ATP-hydrolyzing) subunit A</fullName>
    </alternativeName>
</protein>
<proteinExistence type="inferred from homology"/>
<dbReference type="PANTHER" id="PTHR30292:SF0">
    <property type="entry name" value="5-OXOPROLINASE SUBUNIT A"/>
    <property type="match status" value="1"/>
</dbReference>
<dbReference type="InterPro" id="IPR005501">
    <property type="entry name" value="LamB/YcsF/PxpA-like"/>
</dbReference>
<comment type="subunit">
    <text evidence="1">Forms a complex composed of PxpA, PxpB and PxpC.</text>
</comment>
<dbReference type="GO" id="GO:0005975">
    <property type="term" value="P:carbohydrate metabolic process"/>
    <property type="evidence" value="ECO:0007669"/>
    <property type="project" value="InterPro"/>
</dbReference>
<dbReference type="EMBL" id="AP012603">
    <property type="protein sequence ID" value="BAM89832.1"/>
    <property type="molecule type" value="Genomic_DNA"/>
</dbReference>
<dbReference type="HAMAP" id="MF_00691">
    <property type="entry name" value="PxpA"/>
    <property type="match status" value="1"/>
</dbReference>
<dbReference type="GO" id="GO:0005524">
    <property type="term" value="F:ATP binding"/>
    <property type="evidence" value="ECO:0007669"/>
    <property type="project" value="UniProtKB-UniRule"/>
</dbReference>
<dbReference type="InterPro" id="IPR011330">
    <property type="entry name" value="Glyco_hydro/deAcase_b/a-brl"/>
</dbReference>
<dbReference type="NCBIfam" id="NF003816">
    <property type="entry name" value="PRK05406.1-5"/>
    <property type="match status" value="1"/>
</dbReference>
<keyword evidence="1" id="KW-0547">Nucleotide-binding</keyword>
<dbReference type="STRING" id="1245469.S58_38420"/>
<dbReference type="Pfam" id="PF03746">
    <property type="entry name" value="LamB_YcsF"/>
    <property type="match status" value="1"/>
</dbReference>
<dbReference type="SUPFAM" id="SSF88713">
    <property type="entry name" value="Glycoside hydrolase/deacetylase"/>
    <property type="match status" value="1"/>
</dbReference>
<sequence>MTSTVDLNCDLGESFGPWEMGNDAAMIELATSVNVACGFHAGDADIMRRTVEMAKAKGVSIGAHPGYRDLHGFGRRPVPGMKSSEIENLVAYQIGALQAIATAAGHKVTHVKAHGALSNVACEDDMTANAIASAIKAVDPSLIFVVLANSKLVTAGEKANLSMAHEVFADRAYGDDGLLVSRSKPGAVLHDPKVIADRVVRMVQDGAVISVTGKIMKMRTDTVCIHGDTAGAVEIAREVRNALDAAGITVAPFKTASVIRTGGSTACPG</sequence>
<dbReference type="GeneID" id="301817661"/>
<evidence type="ECO:0000313" key="2">
    <source>
        <dbReference type="EMBL" id="BAM89832.1"/>
    </source>
</evidence>
<dbReference type="PANTHER" id="PTHR30292">
    <property type="entry name" value="UNCHARACTERIZED PROTEIN YBGL-RELATED"/>
    <property type="match status" value="1"/>
</dbReference>
<comment type="similarity">
    <text evidence="1">Belongs to the LamB/PxpA family.</text>
</comment>
<dbReference type="CDD" id="cd10787">
    <property type="entry name" value="LamB_YcsF_like"/>
    <property type="match status" value="1"/>
</dbReference>
<dbReference type="EC" id="3.5.2.9" evidence="1"/>
<comment type="catalytic activity">
    <reaction evidence="1">
        <text>5-oxo-L-proline + ATP + 2 H2O = L-glutamate + ADP + phosphate + H(+)</text>
        <dbReference type="Rhea" id="RHEA:10348"/>
        <dbReference type="ChEBI" id="CHEBI:15377"/>
        <dbReference type="ChEBI" id="CHEBI:15378"/>
        <dbReference type="ChEBI" id="CHEBI:29985"/>
        <dbReference type="ChEBI" id="CHEBI:30616"/>
        <dbReference type="ChEBI" id="CHEBI:43474"/>
        <dbReference type="ChEBI" id="CHEBI:58402"/>
        <dbReference type="ChEBI" id="CHEBI:456216"/>
        <dbReference type="EC" id="3.5.2.9"/>
    </reaction>
</comment>
<dbReference type="PATRIC" id="fig|1245469.3.peg.3923"/>
<dbReference type="RefSeq" id="WP_015666942.1">
    <property type="nucleotide sequence ID" value="NC_020453.1"/>
</dbReference>